<evidence type="ECO:0000313" key="1">
    <source>
        <dbReference type="EMBL" id="KIM81671.1"/>
    </source>
</evidence>
<organism evidence="1 2">
    <name type="scientific">Piloderma croceum (strain F 1598)</name>
    <dbReference type="NCBI Taxonomy" id="765440"/>
    <lineage>
        <taxon>Eukaryota</taxon>
        <taxon>Fungi</taxon>
        <taxon>Dikarya</taxon>
        <taxon>Basidiomycota</taxon>
        <taxon>Agaricomycotina</taxon>
        <taxon>Agaricomycetes</taxon>
        <taxon>Agaricomycetidae</taxon>
        <taxon>Atheliales</taxon>
        <taxon>Atheliaceae</taxon>
        <taxon>Piloderma</taxon>
    </lineage>
</organism>
<dbReference type="InParanoid" id="A0A0C3FRE2"/>
<gene>
    <name evidence="1" type="ORF">PILCRDRAFT_8696</name>
</gene>
<dbReference type="HOGENOM" id="CLU_1450971_0_0_1"/>
<reference evidence="2" key="2">
    <citation type="submission" date="2015-01" db="EMBL/GenBank/DDBJ databases">
        <title>Evolutionary Origins and Diversification of the Mycorrhizal Mutualists.</title>
        <authorList>
            <consortium name="DOE Joint Genome Institute"/>
            <consortium name="Mycorrhizal Genomics Consortium"/>
            <person name="Kohler A."/>
            <person name="Kuo A."/>
            <person name="Nagy L.G."/>
            <person name="Floudas D."/>
            <person name="Copeland A."/>
            <person name="Barry K.W."/>
            <person name="Cichocki N."/>
            <person name="Veneault-Fourrey C."/>
            <person name="LaButti K."/>
            <person name="Lindquist E.A."/>
            <person name="Lipzen A."/>
            <person name="Lundell T."/>
            <person name="Morin E."/>
            <person name="Murat C."/>
            <person name="Riley R."/>
            <person name="Ohm R."/>
            <person name="Sun H."/>
            <person name="Tunlid A."/>
            <person name="Henrissat B."/>
            <person name="Grigoriev I.V."/>
            <person name="Hibbett D.S."/>
            <person name="Martin F."/>
        </authorList>
    </citation>
    <scope>NUCLEOTIDE SEQUENCE [LARGE SCALE GENOMIC DNA]</scope>
    <source>
        <strain evidence="2">F 1598</strain>
    </source>
</reference>
<dbReference type="EMBL" id="KN832998">
    <property type="protein sequence ID" value="KIM81671.1"/>
    <property type="molecule type" value="Genomic_DNA"/>
</dbReference>
<evidence type="ECO:0000313" key="2">
    <source>
        <dbReference type="Proteomes" id="UP000054166"/>
    </source>
</evidence>
<accession>A0A0C3FRE2</accession>
<name>A0A0C3FRE2_PILCF</name>
<sequence length="187" mass="21375">IHKNGPPKREQQRADDKYNDVLRHLQDRDEYLQTISDDLTDTINATTDFVTLGDETGFDRIKRRNLLDRAQQALSMKFGLSDSKFTAAREWRLALGPTTDVPERKVKARRLFVDNSHTMSEAERMLMESTEAMTMLSEVLPRVRMQGDHVAHGEQAPDWYKKAVHSSHSDDRVALMALLDYISTATG</sequence>
<feature type="non-terminal residue" evidence="1">
    <location>
        <position position="1"/>
    </location>
</feature>
<dbReference type="Proteomes" id="UP000054166">
    <property type="component" value="Unassembled WGS sequence"/>
</dbReference>
<protein>
    <submittedName>
        <fullName evidence="1">Uncharacterized protein</fullName>
    </submittedName>
</protein>
<keyword evidence="2" id="KW-1185">Reference proteome</keyword>
<reference evidence="1 2" key="1">
    <citation type="submission" date="2014-04" db="EMBL/GenBank/DDBJ databases">
        <authorList>
            <consortium name="DOE Joint Genome Institute"/>
            <person name="Kuo A."/>
            <person name="Tarkka M."/>
            <person name="Buscot F."/>
            <person name="Kohler A."/>
            <person name="Nagy L.G."/>
            <person name="Floudas D."/>
            <person name="Copeland A."/>
            <person name="Barry K.W."/>
            <person name="Cichocki N."/>
            <person name="Veneault-Fourrey C."/>
            <person name="LaButti K."/>
            <person name="Lindquist E.A."/>
            <person name="Lipzen A."/>
            <person name="Lundell T."/>
            <person name="Morin E."/>
            <person name="Murat C."/>
            <person name="Sun H."/>
            <person name="Tunlid A."/>
            <person name="Henrissat B."/>
            <person name="Grigoriev I.V."/>
            <person name="Hibbett D.S."/>
            <person name="Martin F."/>
            <person name="Nordberg H.P."/>
            <person name="Cantor M.N."/>
            <person name="Hua S.X."/>
        </authorList>
    </citation>
    <scope>NUCLEOTIDE SEQUENCE [LARGE SCALE GENOMIC DNA]</scope>
    <source>
        <strain evidence="1 2">F 1598</strain>
    </source>
</reference>
<dbReference type="OrthoDB" id="2882961at2759"/>
<proteinExistence type="predicted"/>
<dbReference type="AlphaFoldDB" id="A0A0C3FRE2"/>